<name>A0A410RVS2_CORCK</name>
<protein>
    <submittedName>
        <fullName evidence="3">Uncharacterized protein</fullName>
    </submittedName>
</protein>
<feature type="transmembrane region" description="Helical" evidence="2">
    <location>
        <begin position="168"/>
        <end position="187"/>
    </location>
</feature>
<gene>
    <name evidence="3" type="ORF">EJ065_4378</name>
</gene>
<reference evidence="3 4" key="1">
    <citation type="submission" date="2018-12" db="EMBL/GenBank/DDBJ databases">
        <title>Complete Genome Sequence of the Corallopyronin A producing Myxobacterium Corallococcus coralloides B035.</title>
        <authorList>
            <person name="Bouhired S.M."/>
            <person name="Rupp O."/>
            <person name="Blom J."/>
            <person name="Schaeberle T.F."/>
            <person name="Kehraus S."/>
            <person name="Schiefer A."/>
            <person name="Pfarr K."/>
            <person name="Goesmann A."/>
            <person name="Hoerauf A."/>
            <person name="Koenig G.M."/>
        </authorList>
    </citation>
    <scope>NUCLEOTIDE SEQUENCE [LARGE SCALE GENOMIC DNA]</scope>
    <source>
        <strain evidence="3 4">B035</strain>
    </source>
</reference>
<feature type="region of interest" description="Disordered" evidence="1">
    <location>
        <begin position="118"/>
        <end position="137"/>
    </location>
</feature>
<accession>A0A410RVS2</accession>
<proteinExistence type="predicted"/>
<keyword evidence="2" id="KW-0472">Membrane</keyword>
<dbReference type="RefSeq" id="WP_128797612.1">
    <property type="nucleotide sequence ID" value="NZ_CP034669.1"/>
</dbReference>
<dbReference type="Proteomes" id="UP000288758">
    <property type="component" value="Chromosome"/>
</dbReference>
<dbReference type="EMBL" id="CP034669">
    <property type="protein sequence ID" value="QAT85931.1"/>
    <property type="molecule type" value="Genomic_DNA"/>
</dbReference>
<evidence type="ECO:0000313" key="3">
    <source>
        <dbReference type="EMBL" id="QAT85931.1"/>
    </source>
</evidence>
<dbReference type="AlphaFoldDB" id="A0A410RVS2"/>
<evidence type="ECO:0000256" key="2">
    <source>
        <dbReference type="SAM" id="Phobius"/>
    </source>
</evidence>
<evidence type="ECO:0000256" key="1">
    <source>
        <dbReference type="SAM" id="MobiDB-lite"/>
    </source>
</evidence>
<feature type="transmembrane region" description="Helical" evidence="2">
    <location>
        <begin position="199"/>
        <end position="217"/>
    </location>
</feature>
<keyword evidence="2" id="KW-0812">Transmembrane</keyword>
<organism evidence="3 4">
    <name type="scientific">Corallococcus coralloides</name>
    <name type="common">Myxococcus coralloides</name>
    <dbReference type="NCBI Taxonomy" id="184914"/>
    <lineage>
        <taxon>Bacteria</taxon>
        <taxon>Pseudomonadati</taxon>
        <taxon>Myxococcota</taxon>
        <taxon>Myxococcia</taxon>
        <taxon>Myxococcales</taxon>
        <taxon>Cystobacterineae</taxon>
        <taxon>Myxococcaceae</taxon>
        <taxon>Corallococcus</taxon>
    </lineage>
</organism>
<feature type="compositionally biased region" description="Basic and acidic residues" evidence="1">
    <location>
        <begin position="118"/>
        <end position="129"/>
    </location>
</feature>
<sequence>MALLACMWAVNQLTSDWKALLNKETQLLKLRSGVGVFFSANTHPLESFTSVALSSRGKGGGGSIDWGFYSVELKSPTRTVAVSGSNDRDEALELAQALSRFLGVDLSVDGGHARPADARLEADPLERDQASPSLPPGSRIRVRHSAQGLVLQLPGCGWRPLFVMKAGIALVIAVGGPTVFGLAWVRTFGLRQLTSAEPLIALAVFLSLGGLLLWSVIREVNRGWSLAASSRGIEHSRTGGGKPREVTRLPASQIEDIDLRETEEKLFRSLTVVIEHKKGFVRIGAGLSREELEWTETMLRRALATRGCQGRGDAEA</sequence>
<keyword evidence="2" id="KW-1133">Transmembrane helix</keyword>
<evidence type="ECO:0000313" key="4">
    <source>
        <dbReference type="Proteomes" id="UP000288758"/>
    </source>
</evidence>